<comment type="catalytic activity">
    <reaction evidence="11 13">
        <text>L-threonyl-[protein] + ATP = O-phospho-L-threonyl-[protein] + ADP + H(+)</text>
        <dbReference type="Rhea" id="RHEA:46608"/>
        <dbReference type="Rhea" id="RHEA-COMP:11060"/>
        <dbReference type="Rhea" id="RHEA-COMP:11605"/>
        <dbReference type="ChEBI" id="CHEBI:15378"/>
        <dbReference type="ChEBI" id="CHEBI:30013"/>
        <dbReference type="ChEBI" id="CHEBI:30616"/>
        <dbReference type="ChEBI" id="CHEBI:61977"/>
        <dbReference type="ChEBI" id="CHEBI:456216"/>
        <dbReference type="EC" id="2.7.11.1"/>
    </reaction>
</comment>
<dbReference type="Pfam" id="PF07714">
    <property type="entry name" value="PK_Tyr_Ser-Thr"/>
    <property type="match status" value="1"/>
</dbReference>
<feature type="transmembrane region" description="Helical" evidence="14">
    <location>
        <begin position="438"/>
        <end position="463"/>
    </location>
</feature>
<evidence type="ECO:0000256" key="3">
    <source>
        <dbReference type="ARBA" id="ARBA00022527"/>
    </source>
</evidence>
<dbReference type="PROSITE" id="PS50011">
    <property type="entry name" value="PROTEIN_KINASE_DOM"/>
    <property type="match status" value="1"/>
</dbReference>
<evidence type="ECO:0000313" key="19">
    <source>
        <dbReference type="EMBL" id="KAA0056926.1"/>
    </source>
</evidence>
<dbReference type="FunFam" id="2.90.10.10:FF:000001">
    <property type="entry name" value="G-type lectin S-receptor-like serine/threonine-protein kinase"/>
    <property type="match status" value="1"/>
</dbReference>
<evidence type="ECO:0000256" key="12">
    <source>
        <dbReference type="ARBA" id="ARBA00048679"/>
    </source>
</evidence>
<keyword evidence="20" id="KW-0675">Receptor</keyword>
<dbReference type="GO" id="GO:0005886">
    <property type="term" value="C:plasma membrane"/>
    <property type="evidence" value="ECO:0007669"/>
    <property type="project" value="UniProtKB-SubCell"/>
</dbReference>
<evidence type="ECO:0000313" key="22">
    <source>
        <dbReference type="Proteomes" id="UP000321947"/>
    </source>
</evidence>
<evidence type="ECO:0000256" key="1">
    <source>
        <dbReference type="ARBA" id="ARBA00004251"/>
    </source>
</evidence>
<dbReference type="PIRSF" id="PIRSF000641">
    <property type="entry name" value="SRK"/>
    <property type="match status" value="1"/>
</dbReference>
<comment type="catalytic activity">
    <reaction evidence="12 13">
        <text>L-seryl-[protein] + ATP = O-phospho-L-seryl-[protein] + ADP + H(+)</text>
        <dbReference type="Rhea" id="RHEA:17989"/>
        <dbReference type="Rhea" id="RHEA-COMP:9863"/>
        <dbReference type="Rhea" id="RHEA-COMP:11604"/>
        <dbReference type="ChEBI" id="CHEBI:15378"/>
        <dbReference type="ChEBI" id="CHEBI:29999"/>
        <dbReference type="ChEBI" id="CHEBI:30616"/>
        <dbReference type="ChEBI" id="CHEBI:83421"/>
        <dbReference type="ChEBI" id="CHEBI:456216"/>
        <dbReference type="EC" id="2.7.11.1"/>
    </reaction>
</comment>
<dbReference type="InterPro" id="IPR024171">
    <property type="entry name" value="SRK-like_kinase"/>
</dbReference>
<feature type="signal peptide" evidence="15">
    <location>
        <begin position="1"/>
        <end position="23"/>
    </location>
</feature>
<keyword evidence="14" id="KW-0472">Membrane</keyword>
<keyword evidence="14" id="KW-0812">Transmembrane</keyword>
<keyword evidence="2" id="KW-1003">Cell membrane</keyword>
<dbReference type="InterPro" id="IPR036426">
    <property type="entry name" value="Bulb-type_lectin_dom_sf"/>
</dbReference>
<dbReference type="InterPro" id="IPR000719">
    <property type="entry name" value="Prot_kinase_dom"/>
</dbReference>
<keyword evidence="5 15" id="KW-0732">Signal</keyword>
<dbReference type="SMART" id="SM00220">
    <property type="entry name" value="S_TKc"/>
    <property type="match status" value="1"/>
</dbReference>
<keyword evidence="9" id="KW-1015">Disulfide bond</keyword>
<feature type="domain" description="Protein kinase" evidence="16">
    <location>
        <begin position="511"/>
        <end position="788"/>
    </location>
</feature>
<comment type="similarity">
    <text evidence="13">Belongs to the protein kinase superfamily. Ser/Thr protein kinase family.</text>
</comment>
<dbReference type="Gene3D" id="3.30.200.20">
    <property type="entry name" value="Phosphorylase Kinase, domain 1"/>
    <property type="match status" value="1"/>
</dbReference>
<feature type="chain" id="PRO_5042723318" description="Receptor-like serine/threonine-protein kinase" evidence="15">
    <location>
        <begin position="24"/>
        <end position="831"/>
    </location>
</feature>
<proteinExistence type="inferred from homology"/>
<gene>
    <name evidence="20" type="ORF">E5676_scaffold861G00140</name>
    <name evidence="19" type="ORF">E6C27_scaffold96G001000</name>
</gene>
<dbReference type="InterPro" id="IPR001480">
    <property type="entry name" value="Bulb-type_lectin_dom"/>
</dbReference>
<dbReference type="AlphaFoldDB" id="A0A5D3DSM6"/>
<dbReference type="InterPro" id="IPR003609">
    <property type="entry name" value="Pan_app"/>
</dbReference>
<accession>A0A5D3DSM6</accession>
<dbReference type="EMBL" id="SSTE01007279">
    <property type="protein sequence ID" value="KAA0056926.1"/>
    <property type="molecule type" value="Genomic_DNA"/>
</dbReference>
<dbReference type="Pfam" id="PF08276">
    <property type="entry name" value="PAN_2"/>
    <property type="match status" value="1"/>
</dbReference>
<dbReference type="InterPro" id="IPR001245">
    <property type="entry name" value="Ser-Thr/Tyr_kinase_cat_dom"/>
</dbReference>
<protein>
    <recommendedName>
        <fullName evidence="13">Receptor-like serine/threonine-protein kinase</fullName>
        <ecNumber evidence="13">2.7.11.1</ecNumber>
    </recommendedName>
</protein>
<dbReference type="PROSITE" id="PS00108">
    <property type="entry name" value="PROTEIN_KINASE_ST"/>
    <property type="match status" value="1"/>
</dbReference>
<evidence type="ECO:0000256" key="6">
    <source>
        <dbReference type="ARBA" id="ARBA00022741"/>
    </source>
</evidence>
<sequence length="831" mass="93708">MENSLSFLFFFTLILLFPQKSIADDRIKQHQSINDTQLIVSAAQIFELGFFNEPKPSNLRYLGIWYKGIPDVVVWVANRDNPILNSSATLTFNGDGNLVLINQSGFHFWSSNSTRSIQNPIAQLLDTGNLVLRDSNSGSENYEWQSFDYPSDTLLPGMKVGWDSKTGLNRKLTSWRSPNNPSSGEFSFSINTDGLPQFLVSKRNKTLYRGWPWYDHDFGQGYGNGFDYNLVFNTSMEISFSYNYSATSRTRIVMDSSGSVNRYVWSDVGEEWRNEFTFNGAGCNDYDLCGDFGICDAVVTATCGCLDGFKPISTQNFSNGCVRKDQNICKVGDGFKRISNVKWPDSTGELVKMKLGVQDCGGECLKNCSCLAYGTVGIPKIGSVCVNWFHKLIDVRYVPDVGSGDDLFIRVAASELKSAQSDDGKRNVAESDDEKRNVAVVVAVPIVSVIIFLALVVGGCFLIRRRANGKAFSSFYQYWNDEVVIAVVEPPIQENKLEMPIGVVEAATENFSFSNKIGEGGFGPVYKGKLPSGQEIAVKKLAERSGQGLQEFKNEVIFISQLQHRNLVKLLGYCIHQEEILLIYEYLPNKSLDCFLFVDDQRRSILKWPKRIDIIIGIARGLLYLHQDSRLRIIHRDLKAANILLDSEMKPKISDFGMARIFGEDQTETKTRRVVGTYGYMPPEYAIDGFFSVKSDVFSFGVVVLEIVSGRKNKGFFHPEHQLNLLGHAWKLWKEGRALEFIDIMLEDEYDKHEALRYINIGLLCVQSRPEERPTMSTVFSMLENEKMQLILPQRPGFYEERFIVSDIHSSSSDHHASSINNVTVTLLQGR</sequence>
<dbReference type="InterPro" id="IPR008271">
    <property type="entry name" value="Ser/Thr_kinase_AS"/>
</dbReference>
<evidence type="ECO:0000256" key="14">
    <source>
        <dbReference type="SAM" id="Phobius"/>
    </source>
</evidence>
<dbReference type="OrthoDB" id="1910371at2759"/>
<keyword evidence="4 13" id="KW-0808">Transferase</keyword>
<evidence type="ECO:0000256" key="4">
    <source>
        <dbReference type="ARBA" id="ARBA00022679"/>
    </source>
</evidence>
<dbReference type="PANTHER" id="PTHR27002">
    <property type="entry name" value="RECEPTOR-LIKE SERINE/THREONINE-PROTEIN KINASE SD1-8"/>
    <property type="match status" value="1"/>
</dbReference>
<dbReference type="GO" id="GO:0005524">
    <property type="term" value="F:ATP binding"/>
    <property type="evidence" value="ECO:0007669"/>
    <property type="project" value="UniProtKB-KW"/>
</dbReference>
<dbReference type="PROSITE" id="PS50948">
    <property type="entry name" value="PAN"/>
    <property type="match status" value="1"/>
</dbReference>
<dbReference type="Proteomes" id="UP000321393">
    <property type="component" value="Unassembled WGS sequence"/>
</dbReference>
<dbReference type="GO" id="GO:0004674">
    <property type="term" value="F:protein serine/threonine kinase activity"/>
    <property type="evidence" value="ECO:0007669"/>
    <property type="project" value="UniProtKB-KW"/>
</dbReference>
<dbReference type="PANTHER" id="PTHR27002:SF181">
    <property type="entry name" value="RECEPTOR-LIKE SERINE_THREONINE-PROTEIN KINASE"/>
    <property type="match status" value="1"/>
</dbReference>
<comment type="subcellular location">
    <subcellularLocation>
        <location evidence="1">Cell membrane</location>
        <topology evidence="1">Single-pass type I membrane protein</topology>
    </subcellularLocation>
</comment>
<keyword evidence="3 13" id="KW-0723">Serine/threonine-protein kinase</keyword>
<dbReference type="CDD" id="cd01098">
    <property type="entry name" value="PAN_AP_plant"/>
    <property type="match status" value="1"/>
</dbReference>
<evidence type="ECO:0000256" key="2">
    <source>
        <dbReference type="ARBA" id="ARBA00022475"/>
    </source>
</evidence>
<evidence type="ECO:0000256" key="5">
    <source>
        <dbReference type="ARBA" id="ARBA00022729"/>
    </source>
</evidence>
<reference evidence="21 22" key="1">
    <citation type="submission" date="2019-08" db="EMBL/GenBank/DDBJ databases">
        <title>Draft genome sequences of two oriental melons (Cucumis melo L. var makuwa).</title>
        <authorList>
            <person name="Kwon S.-Y."/>
        </authorList>
    </citation>
    <scope>NUCLEOTIDE SEQUENCE [LARGE SCALE GENOMIC DNA]</scope>
    <source>
        <strain evidence="22">cv. Chang Bougi</strain>
        <strain evidence="21">cv. SW 3</strain>
        <tissue evidence="20">Leaf</tissue>
    </source>
</reference>
<dbReference type="Proteomes" id="UP000321947">
    <property type="component" value="Unassembled WGS sequence"/>
</dbReference>
<keyword evidence="10" id="KW-0325">Glycoprotein</keyword>
<evidence type="ECO:0000313" key="20">
    <source>
        <dbReference type="EMBL" id="TYK26355.1"/>
    </source>
</evidence>
<dbReference type="Gene3D" id="2.90.10.10">
    <property type="entry name" value="Bulb-type lectin domain"/>
    <property type="match status" value="1"/>
</dbReference>
<dbReference type="EMBL" id="SSTD01003381">
    <property type="protein sequence ID" value="TYK26355.1"/>
    <property type="molecule type" value="Genomic_DNA"/>
</dbReference>
<evidence type="ECO:0000259" key="18">
    <source>
        <dbReference type="PROSITE" id="PS50948"/>
    </source>
</evidence>
<evidence type="ECO:0000256" key="15">
    <source>
        <dbReference type="SAM" id="SignalP"/>
    </source>
</evidence>
<evidence type="ECO:0000259" key="17">
    <source>
        <dbReference type="PROSITE" id="PS50927"/>
    </source>
</evidence>
<dbReference type="Pfam" id="PF00954">
    <property type="entry name" value="S_locus_glycop"/>
    <property type="match status" value="1"/>
</dbReference>
<evidence type="ECO:0000256" key="7">
    <source>
        <dbReference type="ARBA" id="ARBA00022777"/>
    </source>
</evidence>
<dbReference type="Gene3D" id="1.10.510.10">
    <property type="entry name" value="Transferase(Phosphotransferase) domain 1"/>
    <property type="match status" value="1"/>
</dbReference>
<dbReference type="CDD" id="cd00028">
    <property type="entry name" value="B_lectin"/>
    <property type="match status" value="1"/>
</dbReference>
<evidence type="ECO:0000256" key="10">
    <source>
        <dbReference type="ARBA" id="ARBA00023180"/>
    </source>
</evidence>
<dbReference type="CDD" id="cd14066">
    <property type="entry name" value="STKc_IRAK"/>
    <property type="match status" value="1"/>
</dbReference>
<keyword evidence="8 13" id="KW-0067">ATP-binding</keyword>
<keyword evidence="7 13" id="KW-0418">Kinase</keyword>
<evidence type="ECO:0000259" key="16">
    <source>
        <dbReference type="PROSITE" id="PS50011"/>
    </source>
</evidence>
<evidence type="ECO:0000256" key="11">
    <source>
        <dbReference type="ARBA" id="ARBA00047899"/>
    </source>
</evidence>
<evidence type="ECO:0000256" key="13">
    <source>
        <dbReference type="PIRNR" id="PIRNR000641"/>
    </source>
</evidence>
<dbReference type="SUPFAM" id="SSF56112">
    <property type="entry name" value="Protein kinase-like (PK-like)"/>
    <property type="match status" value="1"/>
</dbReference>
<dbReference type="EC" id="2.7.11.1" evidence="13"/>
<comment type="caution">
    <text evidence="20">The sequence shown here is derived from an EMBL/GenBank/DDBJ whole genome shotgun (WGS) entry which is preliminary data.</text>
</comment>
<dbReference type="PROSITE" id="PS50927">
    <property type="entry name" value="BULB_LECTIN"/>
    <property type="match status" value="1"/>
</dbReference>
<dbReference type="FunFam" id="1.10.510.10:FF:000060">
    <property type="entry name" value="G-type lectin S-receptor-like serine/threonine-protein kinase"/>
    <property type="match status" value="1"/>
</dbReference>
<evidence type="ECO:0000313" key="21">
    <source>
        <dbReference type="Proteomes" id="UP000321393"/>
    </source>
</evidence>
<dbReference type="Pfam" id="PF01453">
    <property type="entry name" value="B_lectin"/>
    <property type="match status" value="1"/>
</dbReference>
<evidence type="ECO:0000256" key="8">
    <source>
        <dbReference type="ARBA" id="ARBA00022840"/>
    </source>
</evidence>
<evidence type="ECO:0000256" key="9">
    <source>
        <dbReference type="ARBA" id="ARBA00023157"/>
    </source>
</evidence>
<organism evidence="20 22">
    <name type="scientific">Cucumis melo var. makuwa</name>
    <name type="common">Oriental melon</name>
    <dbReference type="NCBI Taxonomy" id="1194695"/>
    <lineage>
        <taxon>Eukaryota</taxon>
        <taxon>Viridiplantae</taxon>
        <taxon>Streptophyta</taxon>
        <taxon>Embryophyta</taxon>
        <taxon>Tracheophyta</taxon>
        <taxon>Spermatophyta</taxon>
        <taxon>Magnoliopsida</taxon>
        <taxon>eudicotyledons</taxon>
        <taxon>Gunneridae</taxon>
        <taxon>Pentapetalae</taxon>
        <taxon>rosids</taxon>
        <taxon>fabids</taxon>
        <taxon>Cucurbitales</taxon>
        <taxon>Cucurbitaceae</taxon>
        <taxon>Benincaseae</taxon>
        <taxon>Cucumis</taxon>
    </lineage>
</organism>
<dbReference type="SUPFAM" id="SSF51110">
    <property type="entry name" value="alpha-D-mannose-specific plant lectins"/>
    <property type="match status" value="1"/>
</dbReference>
<feature type="domain" description="Apple" evidence="18">
    <location>
        <begin position="329"/>
        <end position="412"/>
    </location>
</feature>
<dbReference type="SMART" id="SM00108">
    <property type="entry name" value="B_lectin"/>
    <property type="match status" value="1"/>
</dbReference>
<name>A0A5D3DSM6_CUCMM</name>
<dbReference type="InterPro" id="IPR000858">
    <property type="entry name" value="S_locus_glycoprot_dom"/>
</dbReference>
<keyword evidence="6 13" id="KW-0547">Nucleotide-binding</keyword>
<feature type="domain" description="Bulb-type lectin" evidence="17">
    <location>
        <begin position="24"/>
        <end position="145"/>
    </location>
</feature>
<dbReference type="FunFam" id="3.30.200.20:FF:001238">
    <property type="entry name" value="Os08g0179000 protein"/>
    <property type="match status" value="1"/>
</dbReference>
<dbReference type="GO" id="GO:0048544">
    <property type="term" value="P:recognition of pollen"/>
    <property type="evidence" value="ECO:0007669"/>
    <property type="project" value="InterPro"/>
</dbReference>
<keyword evidence="14" id="KW-1133">Transmembrane helix</keyword>
<dbReference type="InterPro" id="IPR011009">
    <property type="entry name" value="Kinase-like_dom_sf"/>
</dbReference>